<dbReference type="RefSeq" id="WP_205478759.1">
    <property type="nucleotide sequence ID" value="NZ_CP070506.1"/>
</dbReference>
<name>A0ABX7JZY6_9PSED</name>
<dbReference type="EMBL" id="CP070506">
    <property type="protein sequence ID" value="QSB40939.1"/>
    <property type="molecule type" value="Genomic_DNA"/>
</dbReference>
<evidence type="ECO:0000313" key="1">
    <source>
        <dbReference type="EMBL" id="QSB40939.1"/>
    </source>
</evidence>
<evidence type="ECO:0000313" key="2">
    <source>
        <dbReference type="Proteomes" id="UP000663249"/>
    </source>
</evidence>
<dbReference type="InterPro" id="IPR049810">
    <property type="entry name" value="S6_alt_immun-like"/>
</dbReference>
<proteinExistence type="predicted"/>
<reference evidence="1 2" key="1">
    <citation type="submission" date="2021-02" db="EMBL/GenBank/DDBJ databases">
        <title>Genomic and phenotypic characterization of Pseudomonas hygromyciniae, a novel bacterial species discovered from a commercially purchased antibiotic vial.</title>
        <authorList>
            <person name="Turner T.L."/>
            <person name="Mitra S.D."/>
            <person name="Kochan T.J."/>
            <person name="Pincus N.B."/>
            <person name="Lebrun-Corbin M."/>
            <person name="Cheung B."/>
            <person name="Gatesy S.W."/>
            <person name="Afzal T."/>
            <person name="Ozer E.A."/>
            <person name="Hauser A.R."/>
        </authorList>
    </citation>
    <scope>NUCLEOTIDE SEQUENCE [LARGE SCALE GENOMIC DNA]</scope>
    <source>
        <strain evidence="1 2">SDM007</strain>
    </source>
</reference>
<protein>
    <submittedName>
        <fullName evidence="1">Uncharacterized protein</fullName>
    </submittedName>
</protein>
<keyword evidence="2" id="KW-1185">Reference proteome</keyword>
<accession>A0ABX7JZY6</accession>
<dbReference type="NCBIfam" id="NF040643">
    <property type="entry name" value="S6_alt_immun"/>
    <property type="match status" value="1"/>
</dbReference>
<organism evidence="1 2">
    <name type="scientific">Pseudomonas hygromyciniae</name>
    <dbReference type="NCBI Taxonomy" id="2812000"/>
    <lineage>
        <taxon>Bacteria</taxon>
        <taxon>Pseudomonadati</taxon>
        <taxon>Pseudomonadota</taxon>
        <taxon>Gammaproteobacteria</taxon>
        <taxon>Pseudomonadales</taxon>
        <taxon>Pseudomonadaceae</taxon>
        <taxon>Pseudomonas</taxon>
    </lineage>
</organism>
<dbReference type="Proteomes" id="UP000663249">
    <property type="component" value="Chromosome"/>
</dbReference>
<gene>
    <name evidence="1" type="ORF">JTY93_06010</name>
</gene>
<sequence length="83" mass="9637">MFYLSITGFFPDDKQDESLQYQFDIEGDQLNQDVAQLTESKPLEELQPGELELTKIQVAQLSTLLKINLRNDLEYFIGLRSRP</sequence>